<dbReference type="SMART" id="SM00825">
    <property type="entry name" value="PKS_KS"/>
    <property type="match status" value="1"/>
</dbReference>
<dbReference type="Pfam" id="PF14765">
    <property type="entry name" value="PS-DH"/>
    <property type="match status" value="1"/>
</dbReference>
<dbReference type="InterPro" id="IPR001031">
    <property type="entry name" value="Thioesterase"/>
</dbReference>
<evidence type="ECO:0000256" key="3">
    <source>
        <dbReference type="ARBA" id="ARBA00022679"/>
    </source>
</evidence>
<dbReference type="InterPro" id="IPR014031">
    <property type="entry name" value="Ketoacyl_synth_C"/>
</dbReference>
<dbReference type="HOGENOM" id="CLU_000022_6_0_1"/>
<gene>
    <name evidence="10" type="ORF">MYCFIDRAFT_20039</name>
</gene>
<dbReference type="Gene3D" id="3.30.70.3290">
    <property type="match status" value="1"/>
</dbReference>
<dbReference type="PROSITE" id="PS50075">
    <property type="entry name" value="CARRIER"/>
    <property type="match status" value="2"/>
</dbReference>
<dbReference type="KEGG" id="pfj:MYCFIDRAFT_20039"/>
<dbReference type="SUPFAM" id="SSF53474">
    <property type="entry name" value="alpha/beta-Hydrolases"/>
    <property type="match status" value="1"/>
</dbReference>
<dbReference type="SUPFAM" id="SSF53901">
    <property type="entry name" value="Thiolase-like"/>
    <property type="match status" value="1"/>
</dbReference>
<evidence type="ECO:0000256" key="6">
    <source>
        <dbReference type="SAM" id="MobiDB-lite"/>
    </source>
</evidence>
<evidence type="ECO:0000256" key="2">
    <source>
        <dbReference type="ARBA" id="ARBA00022553"/>
    </source>
</evidence>
<dbReference type="eggNOG" id="KOG1202">
    <property type="taxonomic scope" value="Eukaryota"/>
</dbReference>
<dbReference type="Gene3D" id="3.40.50.1820">
    <property type="entry name" value="alpha/beta hydrolase"/>
    <property type="match status" value="1"/>
</dbReference>
<proteinExistence type="predicted"/>
<dbReference type="RefSeq" id="XP_007928748.1">
    <property type="nucleotide sequence ID" value="XM_007930557.1"/>
</dbReference>
<evidence type="ECO:0000256" key="5">
    <source>
        <dbReference type="PROSITE-ProRule" id="PRU01363"/>
    </source>
</evidence>
<dbReference type="VEuPathDB" id="FungiDB:MYCFIDRAFT_20039"/>
<dbReference type="CDD" id="cd00833">
    <property type="entry name" value="PKS"/>
    <property type="match status" value="1"/>
</dbReference>
<feature type="domain" description="Carrier" evidence="7">
    <location>
        <begin position="1378"/>
        <end position="1455"/>
    </location>
</feature>
<dbReference type="EMBL" id="KB446561">
    <property type="protein sequence ID" value="EME80693.1"/>
    <property type="molecule type" value="Genomic_DNA"/>
</dbReference>
<dbReference type="InterPro" id="IPR030918">
    <property type="entry name" value="PT_fungal_PKS"/>
</dbReference>
<protein>
    <recommendedName>
        <fullName evidence="12">Polyketide synthase</fullName>
    </recommendedName>
</protein>
<keyword evidence="1" id="KW-0596">Phosphopantetheine</keyword>
<dbReference type="STRING" id="383855.M3AU84"/>
<name>M3AU84_PSEFD</name>
<dbReference type="SMART" id="SM00827">
    <property type="entry name" value="PKS_AT"/>
    <property type="match status" value="1"/>
</dbReference>
<dbReference type="NCBIfam" id="TIGR04532">
    <property type="entry name" value="PT_fungal_PKS"/>
    <property type="match status" value="1"/>
</dbReference>
<keyword evidence="2" id="KW-0597">Phosphoprotein</keyword>
<sequence length="1759" mass="192416">PIAIVGMAGRFPGAENVDELWKALMDGQDLHTEIPRDRFDAQSHLDAPAFGCFLDKPGLFDSRFFNISPREALQTDPGQRLALTTAYEALEMAGFVPNRTPSSQLERVGTFYGQVADEYKEQNATQQVGTYFIPGTMRAFGPGRISHFFRFGGPSMTIDTACSSSLVALHVACNAIWNGDCDTAVVGGMNIVTSSDNYNGLISGHFLSPTGSCKTFDNAADGYCRGEAVASIVIKPLSAAIADNDKILGTLLSSSMNHSWGSSSITHPWAPAQQRLFRKVVADAGIRPGHVNYIEMHGTGTQAGDAVEMSSILNTFATPRHSSHFPLLLGSIKANLGHGESASGITSVIKALLMIRQKLAPPHVGIKSVINSQFPPMSERNVAIPRQAISLPDSITTDEENKTTILINNFDAAGGNAACIISQASKATEERRKIPTKVPNWLPIAISAKSWTSLEGNAQGLRQYLKQVPQPSLVDLSYTTMARRIHHRLRAVKVVSTVAEAEEALNSISDDGVEHAVSGERKLALIFTGQGAFDIHSVRLLAQSCGYFRATLLHYNQIATSQRIPSFEEFITNEGGEPDFVSKQVLILGVQMALLRLLQRFGLRPDLVLGHSFGEYAALVAAEVLTARDAIRLVGTRARLLEKYCSTESHLMLAVNASLDTIRETLDEKLSTVEVACFNSPQDTVLVGSADTIQDLLQIFKPRGTRCKILGMPFGHHSAQMEPLLGDLREELECLTFKTPSIAVATPTASATVVRSSPTLNAEYIVRQIRDPVHFRGALEASQAEGFSPQNTCWLEIGTTPVCLAMIHATMGPCKLLLSSMRPKEHPWKTLSCSLARMHSYGYNVSWDAYYADLEGLPEVLHLPSYAWEQKNYWIPYENDWRLHVHTKSNMPKTQVPSSLPKQLTTTVHRLVLEESISDVAAKVVFETDFAYPPLRDVIKGHAVAGKYLCPASVYTDMAMTIADHARRTYPLTTDASGMTVKRMEIMQPILVPEQCPPGPQLVNITALVDLTAGCLDIQLCSEFSGEKKQHAQCRVVFSDDKAWSSKLASSEFMINERRRQIHENVAQDDINKFGRQSAYTLFASLVDYSAQFQGLHQVYLAPGLEATATIRLPVAENEEEKFFCSPYWIDSLLHLSGLVLNGNPLFTSKDAVYISHGWRSLRLPTEINPQKQYEVHVRMHNIRPGIYTGTVHIFEQDALVGVAKGVDFRRIPKKALPMLLAAVHDGPITPPAGQNIILTRSRQETPGVTHAPPEKTGESNLDLSSQCEKTMEIISRECGAELRTLPRDTRLESLGIDSLMTLTILGAVRHELGVDLAQAVFHDCKTVGELQEFLLGASGDSSDGTSEKSGSETTPSTLESPPTTLSQLDGLHESREGMSSQSVSILRSIVAQQIGISTEELLQQDQFDDLGVDSLMRLSIMGEVQSQLGFNAMDLLHGGISSYSELEAGFLAKLCPTPAVLPSRAEAHDRRGDDSHHTRMDNGHAASHLSNAFNRDPRSAKTFLFLFPDGSGSATVYLNLDFPAFGPDTCVIGLSSPYIRQQGHRGMFTVESLVELWVKEIRKHQPHGPYLLGGWSAGGYYAFEASRALQRAGESVSKLILIDSAPRNAFEAMSEELISVLSKLGAFSDDGRECPGWVTDHFQATVQAIAGYKQFPLAGNGSGGASLDVHIIWASCGVLEDQQHLLSGRQALVTTSSSSSKIARFLLAPRQTVRLPNTEWQQLLPHASITISQAPGTHFNLLRHPQVGESPALTFPHW</sequence>
<dbReference type="SUPFAM" id="SSF47336">
    <property type="entry name" value="ACP-like"/>
    <property type="match status" value="2"/>
</dbReference>
<feature type="domain" description="Ketosynthase family 3 (KS3)" evidence="8">
    <location>
        <begin position="1"/>
        <end position="423"/>
    </location>
</feature>
<dbReference type="InterPro" id="IPR016039">
    <property type="entry name" value="Thiolase-like"/>
</dbReference>
<accession>M3AU84</accession>
<feature type="non-terminal residue" evidence="10">
    <location>
        <position position="1759"/>
    </location>
</feature>
<dbReference type="GO" id="GO:0004312">
    <property type="term" value="F:fatty acid synthase activity"/>
    <property type="evidence" value="ECO:0007669"/>
    <property type="project" value="TreeGrafter"/>
</dbReference>
<evidence type="ECO:0008006" key="12">
    <source>
        <dbReference type="Google" id="ProtNLM"/>
    </source>
</evidence>
<feature type="domain" description="Carrier" evidence="7">
    <location>
        <begin position="1262"/>
        <end position="1339"/>
    </location>
</feature>
<dbReference type="PANTHER" id="PTHR43775:SF37">
    <property type="entry name" value="SI:DKEY-61P9.11"/>
    <property type="match status" value="1"/>
</dbReference>
<dbReference type="InterPro" id="IPR016035">
    <property type="entry name" value="Acyl_Trfase/lysoPLipase"/>
</dbReference>
<keyword evidence="3" id="KW-0808">Transferase</keyword>
<dbReference type="SUPFAM" id="SSF55048">
    <property type="entry name" value="Probable ACP-binding domain of malonyl-CoA ACP transacylase"/>
    <property type="match status" value="1"/>
</dbReference>
<feature type="region of interest" description="Disordered" evidence="6">
    <location>
        <begin position="1338"/>
        <end position="1370"/>
    </location>
</feature>
<dbReference type="InterPro" id="IPR014030">
    <property type="entry name" value="Ketoacyl_synth_N"/>
</dbReference>
<dbReference type="GO" id="GO:0006633">
    <property type="term" value="P:fatty acid biosynthetic process"/>
    <property type="evidence" value="ECO:0007669"/>
    <property type="project" value="InterPro"/>
</dbReference>
<dbReference type="InterPro" id="IPR016036">
    <property type="entry name" value="Malonyl_transacylase_ACP-bd"/>
</dbReference>
<feature type="region of interest" description="Disordered" evidence="6">
    <location>
        <begin position="1465"/>
        <end position="1484"/>
    </location>
</feature>
<dbReference type="SUPFAM" id="SSF52151">
    <property type="entry name" value="FabD/lysophospholipase-like"/>
    <property type="match status" value="1"/>
</dbReference>
<evidence type="ECO:0000256" key="4">
    <source>
        <dbReference type="ARBA" id="ARBA00022737"/>
    </source>
</evidence>
<dbReference type="GeneID" id="19335862"/>
<dbReference type="InterPro" id="IPR049551">
    <property type="entry name" value="PKS_DH_C"/>
</dbReference>
<dbReference type="Pfam" id="PF02801">
    <property type="entry name" value="Ketoacyl-synt_C"/>
    <property type="match status" value="1"/>
</dbReference>
<dbReference type="Gene3D" id="3.40.366.10">
    <property type="entry name" value="Malonyl-Coenzyme A Acyl Carrier Protein, domain 2"/>
    <property type="match status" value="1"/>
</dbReference>
<keyword evidence="11" id="KW-1185">Reference proteome</keyword>
<dbReference type="Pfam" id="PF00698">
    <property type="entry name" value="Acyl_transf_1"/>
    <property type="match status" value="1"/>
</dbReference>
<feature type="active site" description="Proton donor; for dehydratase activity" evidence="5">
    <location>
        <position position="1131"/>
    </location>
</feature>
<organism evidence="10 11">
    <name type="scientific">Pseudocercospora fijiensis (strain CIRAD86)</name>
    <name type="common">Black leaf streak disease fungus</name>
    <name type="synonym">Mycosphaerella fijiensis</name>
    <dbReference type="NCBI Taxonomy" id="383855"/>
    <lineage>
        <taxon>Eukaryota</taxon>
        <taxon>Fungi</taxon>
        <taxon>Dikarya</taxon>
        <taxon>Ascomycota</taxon>
        <taxon>Pezizomycotina</taxon>
        <taxon>Dothideomycetes</taxon>
        <taxon>Dothideomycetidae</taxon>
        <taxon>Mycosphaerellales</taxon>
        <taxon>Mycosphaerellaceae</taxon>
        <taxon>Pseudocercospora</taxon>
    </lineage>
</organism>
<evidence type="ECO:0000256" key="1">
    <source>
        <dbReference type="ARBA" id="ARBA00022450"/>
    </source>
</evidence>
<keyword evidence="4" id="KW-0677">Repeat</keyword>
<dbReference type="PANTHER" id="PTHR43775">
    <property type="entry name" value="FATTY ACID SYNTHASE"/>
    <property type="match status" value="1"/>
</dbReference>
<dbReference type="InterPro" id="IPR020841">
    <property type="entry name" value="PKS_Beta-ketoAc_synthase_dom"/>
</dbReference>
<dbReference type="InterPro" id="IPR014043">
    <property type="entry name" value="Acyl_transferase_dom"/>
</dbReference>
<dbReference type="PROSITE" id="PS52019">
    <property type="entry name" value="PKS_MFAS_DH"/>
    <property type="match status" value="1"/>
</dbReference>
<dbReference type="PROSITE" id="PS52004">
    <property type="entry name" value="KS3_2"/>
    <property type="match status" value="1"/>
</dbReference>
<dbReference type="GO" id="GO:0004315">
    <property type="term" value="F:3-oxoacyl-[acyl-carrier-protein] synthase activity"/>
    <property type="evidence" value="ECO:0007669"/>
    <property type="project" value="InterPro"/>
</dbReference>
<feature type="non-terminal residue" evidence="10">
    <location>
        <position position="1"/>
    </location>
</feature>
<dbReference type="PROSITE" id="PS00012">
    <property type="entry name" value="PHOSPHOPANTETHEINE"/>
    <property type="match status" value="1"/>
</dbReference>
<feature type="compositionally biased region" description="Low complexity" evidence="6">
    <location>
        <begin position="1352"/>
        <end position="1367"/>
    </location>
</feature>
<dbReference type="PROSITE" id="PS00606">
    <property type="entry name" value="KS3_1"/>
    <property type="match status" value="1"/>
</dbReference>
<dbReference type="InterPro" id="IPR018201">
    <property type="entry name" value="Ketoacyl_synth_AS"/>
</dbReference>
<dbReference type="Proteomes" id="UP000016932">
    <property type="component" value="Unassembled WGS sequence"/>
</dbReference>
<feature type="compositionally biased region" description="Basic and acidic residues" evidence="6">
    <location>
        <begin position="1466"/>
        <end position="1483"/>
    </location>
</feature>
<dbReference type="InterPro" id="IPR042104">
    <property type="entry name" value="PKS_dehydratase_sf"/>
</dbReference>
<dbReference type="OrthoDB" id="329835at2759"/>
<dbReference type="Pfam" id="PF00975">
    <property type="entry name" value="Thioesterase"/>
    <property type="match status" value="1"/>
</dbReference>
<dbReference type="Pfam" id="PF22621">
    <property type="entry name" value="CurL-like_PKS_C"/>
    <property type="match status" value="1"/>
</dbReference>
<dbReference type="Gene3D" id="1.10.1200.10">
    <property type="entry name" value="ACP-like"/>
    <property type="match status" value="2"/>
</dbReference>
<evidence type="ECO:0000313" key="10">
    <source>
        <dbReference type="EMBL" id="EME80693.1"/>
    </source>
</evidence>
<reference evidence="10 11" key="1">
    <citation type="journal article" date="2012" name="PLoS Pathog.">
        <title>Diverse lifestyles and strategies of plant pathogenesis encoded in the genomes of eighteen Dothideomycetes fungi.</title>
        <authorList>
            <person name="Ohm R.A."/>
            <person name="Feau N."/>
            <person name="Henrissat B."/>
            <person name="Schoch C.L."/>
            <person name="Horwitz B.A."/>
            <person name="Barry K.W."/>
            <person name="Condon B.J."/>
            <person name="Copeland A.C."/>
            <person name="Dhillon B."/>
            <person name="Glaser F."/>
            <person name="Hesse C.N."/>
            <person name="Kosti I."/>
            <person name="LaButti K."/>
            <person name="Lindquist E.A."/>
            <person name="Lucas S."/>
            <person name="Salamov A.A."/>
            <person name="Bradshaw R.E."/>
            <person name="Ciuffetti L."/>
            <person name="Hamelin R.C."/>
            <person name="Kema G.H.J."/>
            <person name="Lawrence C."/>
            <person name="Scott J.A."/>
            <person name="Spatafora J.W."/>
            <person name="Turgeon B.G."/>
            <person name="de Wit P.J.G.M."/>
            <person name="Zhong S."/>
            <person name="Goodwin S.B."/>
            <person name="Grigoriev I.V."/>
        </authorList>
    </citation>
    <scope>NUCLEOTIDE SEQUENCE [LARGE SCALE GENOMIC DNA]</scope>
    <source>
        <strain evidence="10 11">CIRAD86</strain>
    </source>
</reference>
<evidence type="ECO:0000313" key="11">
    <source>
        <dbReference type="Proteomes" id="UP000016932"/>
    </source>
</evidence>
<dbReference type="InterPro" id="IPR006162">
    <property type="entry name" value="Ppantetheine_attach_site"/>
</dbReference>
<feature type="region of interest" description="Disordered" evidence="6">
    <location>
        <begin position="1244"/>
        <end position="1265"/>
    </location>
</feature>
<dbReference type="InterPro" id="IPR036736">
    <property type="entry name" value="ACP-like_sf"/>
</dbReference>
<dbReference type="Gene3D" id="3.40.47.10">
    <property type="match status" value="1"/>
</dbReference>
<dbReference type="InterPro" id="IPR001227">
    <property type="entry name" value="Ac_transferase_dom_sf"/>
</dbReference>
<dbReference type="Pfam" id="PF00109">
    <property type="entry name" value="ketoacyl-synt"/>
    <property type="match status" value="1"/>
</dbReference>
<feature type="region of interest" description="C-terminal hotdog fold" evidence="5">
    <location>
        <begin position="1071"/>
        <end position="1218"/>
    </location>
</feature>
<dbReference type="GO" id="GO:0044550">
    <property type="term" value="P:secondary metabolite biosynthetic process"/>
    <property type="evidence" value="ECO:0007669"/>
    <property type="project" value="TreeGrafter"/>
</dbReference>
<evidence type="ECO:0000259" key="9">
    <source>
        <dbReference type="PROSITE" id="PS52019"/>
    </source>
</evidence>
<feature type="active site" description="Proton acceptor; for dehydratase activity" evidence="5">
    <location>
        <position position="942"/>
    </location>
</feature>
<dbReference type="InterPro" id="IPR049900">
    <property type="entry name" value="PKS_mFAS_DH"/>
</dbReference>
<feature type="region of interest" description="N-terminal hotdog fold" evidence="5">
    <location>
        <begin position="909"/>
        <end position="1043"/>
    </location>
</feature>
<evidence type="ECO:0000259" key="8">
    <source>
        <dbReference type="PROSITE" id="PS52004"/>
    </source>
</evidence>
<feature type="domain" description="PKS/mFAS DH" evidence="9">
    <location>
        <begin position="909"/>
        <end position="1218"/>
    </location>
</feature>
<dbReference type="InterPro" id="IPR050091">
    <property type="entry name" value="PKS_NRPS_Biosynth_Enz"/>
</dbReference>
<dbReference type="Gene3D" id="3.10.129.110">
    <property type="entry name" value="Polyketide synthase dehydratase"/>
    <property type="match status" value="1"/>
</dbReference>
<dbReference type="InterPro" id="IPR009081">
    <property type="entry name" value="PP-bd_ACP"/>
</dbReference>
<evidence type="ECO:0000259" key="7">
    <source>
        <dbReference type="PROSITE" id="PS50075"/>
    </source>
</evidence>
<dbReference type="InterPro" id="IPR029058">
    <property type="entry name" value="AB_hydrolase_fold"/>
</dbReference>
<dbReference type="Pfam" id="PF00550">
    <property type="entry name" value="PP-binding"/>
    <property type="match status" value="2"/>
</dbReference>